<gene>
    <name evidence="2" type="ORF">ACFSBT_12300</name>
</gene>
<dbReference type="InterPro" id="IPR029068">
    <property type="entry name" value="Glyas_Bleomycin-R_OHBP_Dase"/>
</dbReference>
<name>A0ABD6AWU1_9EURY</name>
<dbReference type="Proteomes" id="UP001597187">
    <property type="component" value="Unassembled WGS sequence"/>
</dbReference>
<proteinExistence type="predicted"/>
<dbReference type="SUPFAM" id="SSF54593">
    <property type="entry name" value="Glyoxalase/Bleomycin resistance protein/Dihydroxybiphenyl dioxygenase"/>
    <property type="match status" value="1"/>
</dbReference>
<sequence length="279" mass="29680">MDLTVDHVTVAGADLDALDAAFASAGLPAEYGGAHSNGVTHMSVVGFRDGSYVELVSTEASNTASPWWNDPIRADGGPCAWAVGVDDIEAASETLRERGVAIDGPHEYERERPDGTLVEWDLTFLGGGDPGHTLPFLISDRTPRERRVRPTGDLGASAIRGVETVVLAVANLEAAIERFETAFDLRGVERGVPSPFDASVARFPGTPVALAEPTSDGWLADRLDRFGPLPVAYLLGLDARADGRFDVGRAAPFGDREVRWLGLTEPVGCPYLGLVDATR</sequence>
<dbReference type="Gene3D" id="3.10.180.10">
    <property type="entry name" value="2,3-Dihydroxybiphenyl 1,2-Dioxygenase, domain 1"/>
    <property type="match status" value="1"/>
</dbReference>
<dbReference type="InterPro" id="IPR025870">
    <property type="entry name" value="Glyoxalase-like_dom"/>
</dbReference>
<evidence type="ECO:0000313" key="3">
    <source>
        <dbReference type="Proteomes" id="UP001597187"/>
    </source>
</evidence>
<organism evidence="2 3">
    <name type="scientific">Halomarina rubra</name>
    <dbReference type="NCBI Taxonomy" id="2071873"/>
    <lineage>
        <taxon>Archaea</taxon>
        <taxon>Methanobacteriati</taxon>
        <taxon>Methanobacteriota</taxon>
        <taxon>Stenosarchaea group</taxon>
        <taxon>Halobacteria</taxon>
        <taxon>Halobacteriales</taxon>
        <taxon>Natronomonadaceae</taxon>
        <taxon>Halomarina</taxon>
    </lineage>
</organism>
<dbReference type="AlphaFoldDB" id="A0ABD6AWU1"/>
<dbReference type="Pfam" id="PF13468">
    <property type="entry name" value="Glyoxalase_3"/>
    <property type="match status" value="1"/>
</dbReference>
<accession>A0ABD6AWU1</accession>
<comment type="caution">
    <text evidence="2">The sequence shown here is derived from an EMBL/GenBank/DDBJ whole genome shotgun (WGS) entry which is preliminary data.</text>
</comment>
<dbReference type="PANTHER" id="PTHR40265">
    <property type="entry name" value="BLL2707 PROTEIN"/>
    <property type="match status" value="1"/>
</dbReference>
<feature type="domain" description="Glyoxalase-like" evidence="1">
    <location>
        <begin position="5"/>
        <end position="181"/>
    </location>
</feature>
<keyword evidence="3" id="KW-1185">Reference proteome</keyword>
<dbReference type="RefSeq" id="WP_250874016.1">
    <property type="nucleotide sequence ID" value="NZ_JALXFV010000005.1"/>
</dbReference>
<dbReference type="EMBL" id="JBHUDC010000005">
    <property type="protein sequence ID" value="MFD1514062.1"/>
    <property type="molecule type" value="Genomic_DNA"/>
</dbReference>
<evidence type="ECO:0000313" key="2">
    <source>
        <dbReference type="EMBL" id="MFD1514062.1"/>
    </source>
</evidence>
<dbReference type="PANTHER" id="PTHR40265:SF1">
    <property type="entry name" value="GLYOXALASE-LIKE DOMAIN-CONTAINING PROTEIN"/>
    <property type="match status" value="1"/>
</dbReference>
<protein>
    <submittedName>
        <fullName evidence="2">VOC family protein</fullName>
    </submittedName>
</protein>
<reference evidence="2 3" key="1">
    <citation type="journal article" date="2019" name="Int. J. Syst. Evol. Microbiol.">
        <title>The Global Catalogue of Microorganisms (GCM) 10K type strain sequencing project: providing services to taxonomists for standard genome sequencing and annotation.</title>
        <authorList>
            <consortium name="The Broad Institute Genomics Platform"/>
            <consortium name="The Broad Institute Genome Sequencing Center for Infectious Disease"/>
            <person name="Wu L."/>
            <person name="Ma J."/>
        </authorList>
    </citation>
    <scope>NUCLEOTIDE SEQUENCE [LARGE SCALE GENOMIC DNA]</scope>
    <source>
        <strain evidence="2 3">CGMCC 1.12563</strain>
    </source>
</reference>
<evidence type="ECO:0000259" key="1">
    <source>
        <dbReference type="Pfam" id="PF13468"/>
    </source>
</evidence>